<evidence type="ECO:0000259" key="5">
    <source>
        <dbReference type="Pfam" id="PF07502"/>
    </source>
</evidence>
<dbReference type="Proteomes" id="UP000230233">
    <property type="component" value="Chromosome I"/>
</dbReference>
<organism evidence="6 7">
    <name type="scientific">Caenorhabditis nigoni</name>
    <dbReference type="NCBI Taxonomy" id="1611254"/>
    <lineage>
        <taxon>Eukaryota</taxon>
        <taxon>Metazoa</taxon>
        <taxon>Ecdysozoa</taxon>
        <taxon>Nematoda</taxon>
        <taxon>Chromadorea</taxon>
        <taxon>Rhabditida</taxon>
        <taxon>Rhabditina</taxon>
        <taxon>Rhabditomorpha</taxon>
        <taxon>Rhabditoidea</taxon>
        <taxon>Rhabditidae</taxon>
        <taxon>Peloderinae</taxon>
        <taxon>Caenorhabditis</taxon>
    </lineage>
</organism>
<evidence type="ECO:0000256" key="1">
    <source>
        <dbReference type="ARBA" id="ARBA00004370"/>
    </source>
</evidence>
<gene>
    <name evidence="6" type="primary">Cni-Y47G6A.32</name>
    <name evidence="6" type="synonym">Cnig_chr_I.g1858</name>
    <name evidence="6" type="ORF">B9Z55_001858</name>
</gene>
<keyword evidence="4" id="KW-1133">Transmembrane helix</keyword>
<evidence type="ECO:0000256" key="3">
    <source>
        <dbReference type="ARBA" id="ARBA00023180"/>
    </source>
</evidence>
<dbReference type="STRING" id="1611254.A0A2G5VHZ2"/>
<dbReference type="EMBL" id="PDUG01000001">
    <property type="protein sequence ID" value="PIC51291.1"/>
    <property type="molecule type" value="Genomic_DNA"/>
</dbReference>
<dbReference type="AlphaFoldDB" id="A0A2G5VHZ2"/>
<protein>
    <recommendedName>
        <fullName evidence="5">MANSC domain-containing protein</fullName>
    </recommendedName>
</protein>
<proteinExistence type="predicted"/>
<comment type="caution">
    <text evidence="6">The sequence shown here is derived from an EMBL/GenBank/DDBJ whole genome shotgun (WGS) entry which is preliminary data.</text>
</comment>
<evidence type="ECO:0000256" key="2">
    <source>
        <dbReference type="ARBA" id="ARBA00023136"/>
    </source>
</evidence>
<evidence type="ECO:0000313" key="6">
    <source>
        <dbReference type="EMBL" id="PIC51291.1"/>
    </source>
</evidence>
<feature type="domain" description="MANSC" evidence="5">
    <location>
        <begin position="79"/>
        <end position="138"/>
    </location>
</feature>
<keyword evidence="2 4" id="KW-0472">Membrane</keyword>
<comment type="subcellular location">
    <subcellularLocation>
        <location evidence="1">Membrane</location>
    </subcellularLocation>
</comment>
<dbReference type="InterPro" id="IPR013980">
    <property type="entry name" value="MANSC_dom"/>
</dbReference>
<keyword evidence="4" id="KW-0812">Transmembrane</keyword>
<dbReference type="OrthoDB" id="5844878at2759"/>
<name>A0A2G5VHZ2_9PELO</name>
<keyword evidence="7" id="KW-1185">Reference proteome</keyword>
<reference evidence="7" key="1">
    <citation type="submission" date="2017-10" db="EMBL/GenBank/DDBJ databases">
        <title>Rapid genome shrinkage in a self-fertile nematode reveals novel sperm competition proteins.</title>
        <authorList>
            <person name="Yin D."/>
            <person name="Schwarz E.M."/>
            <person name="Thomas C.G."/>
            <person name="Felde R.L."/>
            <person name="Korf I.F."/>
            <person name="Cutter A.D."/>
            <person name="Schartner C.M."/>
            <person name="Ralston E.J."/>
            <person name="Meyer B.J."/>
            <person name="Haag E.S."/>
        </authorList>
    </citation>
    <scope>NUCLEOTIDE SEQUENCE [LARGE SCALE GENOMIC DNA]</scope>
    <source>
        <strain evidence="7">JU1422</strain>
    </source>
</reference>
<dbReference type="GO" id="GO:0016020">
    <property type="term" value="C:membrane"/>
    <property type="evidence" value="ECO:0007669"/>
    <property type="project" value="UniProtKB-SubCell"/>
</dbReference>
<sequence length="238" mass="26237">MYITAEKAFLPLSFPPRSPFSALFVSPASLIRAALVWRSLQLFAMQHLILLFFNFLLLIKSSCGVDVFCGQLEIFNEKRFGQGAITVSSQTTTDMKQCLDVCCSIPNCDGVTFEGITSTEFDDANCLLVSCNPTCQFNGPSTLNSSGVLSVLIHRIRNETTTIPTTTTKSSYIPEFRAVLSPFWFLAVAIGVAAICFGLNVTLCVVYCFYCRRKKRSQKAHISTVKGGPTLHAYNPQI</sequence>
<dbReference type="Pfam" id="PF07502">
    <property type="entry name" value="MANEC"/>
    <property type="match status" value="1"/>
</dbReference>
<accession>A0A2G5VHZ2</accession>
<feature type="transmembrane region" description="Helical" evidence="4">
    <location>
        <begin position="183"/>
        <end position="210"/>
    </location>
</feature>
<keyword evidence="3" id="KW-0325">Glycoprotein</keyword>
<evidence type="ECO:0000256" key="4">
    <source>
        <dbReference type="SAM" id="Phobius"/>
    </source>
</evidence>
<evidence type="ECO:0000313" key="7">
    <source>
        <dbReference type="Proteomes" id="UP000230233"/>
    </source>
</evidence>